<dbReference type="InterPro" id="IPR012338">
    <property type="entry name" value="Beta-lactam/transpept-like"/>
</dbReference>
<feature type="domain" description="Beta-lactamase-related" evidence="3">
    <location>
        <begin position="28"/>
        <end position="356"/>
    </location>
</feature>
<feature type="compositionally biased region" description="Polar residues" evidence="2">
    <location>
        <begin position="433"/>
        <end position="450"/>
    </location>
</feature>
<keyword evidence="5" id="KW-1185">Reference proteome</keyword>
<dbReference type="PANTHER" id="PTHR46825:SF9">
    <property type="entry name" value="BETA-LACTAMASE-RELATED DOMAIN-CONTAINING PROTEIN"/>
    <property type="match status" value="1"/>
</dbReference>
<dbReference type="EMBL" id="JAKWBI020000202">
    <property type="protein sequence ID" value="KAJ2899271.1"/>
    <property type="molecule type" value="Genomic_DNA"/>
</dbReference>
<dbReference type="AlphaFoldDB" id="A0AAD5RN39"/>
<dbReference type="PANTHER" id="PTHR46825">
    <property type="entry name" value="D-ALANYL-D-ALANINE-CARBOXYPEPTIDASE/ENDOPEPTIDASE AMPH"/>
    <property type="match status" value="1"/>
</dbReference>
<dbReference type="SUPFAM" id="SSF56601">
    <property type="entry name" value="beta-lactamase/transpeptidase-like"/>
    <property type="match status" value="1"/>
</dbReference>
<dbReference type="InterPro" id="IPR001466">
    <property type="entry name" value="Beta-lactam-related"/>
</dbReference>
<sequence>MKPQNATPLLVALGCGASTPKRGVSTAVEDIIRETMEKYHTPGAAIAVVSGNETWSQGFGYSDIEKNRTVDTSTLFFIGSTTKSHTAASLSILVDQGLLGWESRIRDLLDDDFEIMDDDWATNHLTVTDFLSHRTGIPRYDLAIKTDELENIRSLRYLPLSAEPRTAWQYSNHNYGVAGYLVEALTGQSLEDFMTENLWKPMGMKRTYLNRRDVEGLATSYSWNNDTEVSEPRDAPDLAGMEGAGAMVSNVEDFARYLRVMMNLTEGPISADGFGAILGNHMLLSNASEPGIFTGAAWYGLGWNGGVLDGVLTYNHGGDLGQFGSYMWMFPEIQTGFVIMTNQKGSFVEEVGDRIAYAILGIAEEDQVDVEVLANKSDLEREYLVENCVALSYPALAGSPPGAEVSGGLGRYTGIFGHPAFGNITLDVHCPSGNGSDPGSQVTAENSPANPTFDDDGCVLRTGHFDTPDGGYAAELQYVGSLSDDEGGEAWMAWVYALGREEYYRPKYCMMVVFSFSEDENVVALAANARLVPGTDMFVFNRTTGNGNGDGSAGSLSGEEEVRRNTSGASSLISDGSTSGGVASLVVGAVSVTLTLLGVLL</sequence>
<evidence type="ECO:0000313" key="5">
    <source>
        <dbReference type="Proteomes" id="UP001201980"/>
    </source>
</evidence>
<dbReference type="Proteomes" id="UP001201980">
    <property type="component" value="Unassembled WGS sequence"/>
</dbReference>
<dbReference type="Pfam" id="PF00144">
    <property type="entry name" value="Beta-lactamase"/>
    <property type="match status" value="1"/>
</dbReference>
<organism evidence="4 5">
    <name type="scientific">Zalerion maritima</name>
    <dbReference type="NCBI Taxonomy" id="339359"/>
    <lineage>
        <taxon>Eukaryota</taxon>
        <taxon>Fungi</taxon>
        <taxon>Dikarya</taxon>
        <taxon>Ascomycota</taxon>
        <taxon>Pezizomycotina</taxon>
        <taxon>Sordariomycetes</taxon>
        <taxon>Lulworthiomycetidae</taxon>
        <taxon>Lulworthiales</taxon>
        <taxon>Lulworthiaceae</taxon>
        <taxon>Zalerion</taxon>
    </lineage>
</organism>
<comment type="similarity">
    <text evidence="1">Belongs to the peptidase S12 family.</text>
</comment>
<evidence type="ECO:0000256" key="1">
    <source>
        <dbReference type="ARBA" id="ARBA00038215"/>
    </source>
</evidence>
<accession>A0AAD5RN39</accession>
<comment type="caution">
    <text evidence="4">The sequence shown here is derived from an EMBL/GenBank/DDBJ whole genome shotgun (WGS) entry which is preliminary data.</text>
</comment>
<dbReference type="PROSITE" id="PS51257">
    <property type="entry name" value="PROKAR_LIPOPROTEIN"/>
    <property type="match status" value="1"/>
</dbReference>
<name>A0AAD5RN39_9PEZI</name>
<dbReference type="Gene3D" id="3.40.710.10">
    <property type="entry name" value="DD-peptidase/beta-lactamase superfamily"/>
    <property type="match status" value="1"/>
</dbReference>
<feature type="region of interest" description="Disordered" evidence="2">
    <location>
        <begin position="433"/>
        <end position="455"/>
    </location>
</feature>
<gene>
    <name evidence="4" type="ORF">MKZ38_003321</name>
</gene>
<evidence type="ECO:0000313" key="4">
    <source>
        <dbReference type="EMBL" id="KAJ2899271.1"/>
    </source>
</evidence>
<proteinExistence type="inferred from homology"/>
<evidence type="ECO:0000259" key="3">
    <source>
        <dbReference type="Pfam" id="PF00144"/>
    </source>
</evidence>
<dbReference type="InterPro" id="IPR050491">
    <property type="entry name" value="AmpC-like"/>
</dbReference>
<evidence type="ECO:0000256" key="2">
    <source>
        <dbReference type="SAM" id="MobiDB-lite"/>
    </source>
</evidence>
<protein>
    <recommendedName>
        <fullName evidence="3">Beta-lactamase-related domain-containing protein</fullName>
    </recommendedName>
</protein>
<reference evidence="4" key="1">
    <citation type="submission" date="2022-07" db="EMBL/GenBank/DDBJ databases">
        <title>Draft genome sequence of Zalerion maritima ATCC 34329, a (micro)plastics degrading marine fungus.</title>
        <authorList>
            <person name="Paco A."/>
            <person name="Goncalves M.F.M."/>
            <person name="Rocha-Santos T.A.P."/>
            <person name="Alves A."/>
        </authorList>
    </citation>
    <scope>NUCLEOTIDE SEQUENCE</scope>
    <source>
        <strain evidence="4">ATCC 34329</strain>
    </source>
</reference>